<dbReference type="RefSeq" id="WP_198948097.1">
    <property type="nucleotide sequence ID" value="NZ_JFKC01000006.1"/>
</dbReference>
<feature type="region of interest" description="Disordered" evidence="1">
    <location>
        <begin position="186"/>
        <end position="206"/>
    </location>
</feature>
<dbReference type="InterPro" id="IPR040632">
    <property type="entry name" value="Sulfotransfer_4"/>
</dbReference>
<dbReference type="STRING" id="1123756.MGEO_09110"/>
<dbReference type="AlphaFoldDB" id="A0A1X4NLQ2"/>
<evidence type="ECO:0000256" key="1">
    <source>
        <dbReference type="SAM" id="MobiDB-lite"/>
    </source>
</evidence>
<dbReference type="EMBL" id="JFKC01000006">
    <property type="protein sequence ID" value="OSQ51215.1"/>
    <property type="molecule type" value="Genomic_DNA"/>
</dbReference>
<evidence type="ECO:0000313" key="3">
    <source>
        <dbReference type="Proteomes" id="UP000193926"/>
    </source>
</evidence>
<proteinExistence type="predicted"/>
<dbReference type="InterPro" id="IPR027417">
    <property type="entry name" value="P-loop_NTPase"/>
</dbReference>
<sequence>MALDIIGAGFGRTGTESMKRALEILGYGPCYHMYEVIPNKDRFEMWQGIYDGTVTPDWDAVFDGFRATVDWPAARYWRELAAHFPDTKILLTYRDAESWYASMEKTILTFLRDPEKTEGMAPRLRNTVFEGDVSDKDHVIAVYNRNVADVQSAFGPERLLTYQLGSGWEPLCRFLDVDIPEVPYPSGNESASFHQKDQELSKARKA</sequence>
<dbReference type="Gene3D" id="3.40.50.300">
    <property type="entry name" value="P-loop containing nucleotide triphosphate hydrolases"/>
    <property type="match status" value="1"/>
</dbReference>
<dbReference type="Proteomes" id="UP000193926">
    <property type="component" value="Unassembled WGS sequence"/>
</dbReference>
<gene>
    <name evidence="2" type="ORF">MGEO_09110</name>
</gene>
<feature type="compositionally biased region" description="Basic and acidic residues" evidence="1">
    <location>
        <begin position="194"/>
        <end position="206"/>
    </location>
</feature>
<keyword evidence="3" id="KW-1185">Reference proteome</keyword>
<dbReference type="SUPFAM" id="SSF52540">
    <property type="entry name" value="P-loop containing nucleoside triphosphate hydrolases"/>
    <property type="match status" value="1"/>
</dbReference>
<organism evidence="2 3">
    <name type="scientific">Marivita geojedonensis</name>
    <dbReference type="NCBI Taxonomy" id="1123756"/>
    <lineage>
        <taxon>Bacteria</taxon>
        <taxon>Pseudomonadati</taxon>
        <taxon>Pseudomonadota</taxon>
        <taxon>Alphaproteobacteria</taxon>
        <taxon>Rhodobacterales</taxon>
        <taxon>Roseobacteraceae</taxon>
        <taxon>Marivita</taxon>
    </lineage>
</organism>
<evidence type="ECO:0008006" key="4">
    <source>
        <dbReference type="Google" id="ProtNLM"/>
    </source>
</evidence>
<comment type="caution">
    <text evidence="2">The sequence shown here is derived from an EMBL/GenBank/DDBJ whole genome shotgun (WGS) entry which is preliminary data.</text>
</comment>
<reference evidence="2 3" key="1">
    <citation type="submission" date="2014-03" db="EMBL/GenBank/DDBJ databases">
        <title>The draft genome sequence of Marivita geojedonensis KCTC 23882.</title>
        <authorList>
            <person name="Lai Q."/>
            <person name="Shao Z."/>
        </authorList>
    </citation>
    <scope>NUCLEOTIDE SEQUENCE [LARGE SCALE GENOMIC DNA]</scope>
    <source>
        <strain evidence="2 3">DPG-138</strain>
    </source>
</reference>
<accession>A0A1X4NLQ2</accession>
<dbReference type="Pfam" id="PF17784">
    <property type="entry name" value="Sulfotransfer_4"/>
    <property type="match status" value="1"/>
</dbReference>
<protein>
    <recommendedName>
        <fullName evidence="4">Sulfotransferase family protein</fullName>
    </recommendedName>
</protein>
<dbReference type="PANTHER" id="PTHR36978:SF4">
    <property type="entry name" value="P-LOOP CONTAINING NUCLEOSIDE TRIPHOSPHATE HYDROLASE PROTEIN"/>
    <property type="match status" value="1"/>
</dbReference>
<evidence type="ECO:0000313" key="2">
    <source>
        <dbReference type="EMBL" id="OSQ51215.1"/>
    </source>
</evidence>
<dbReference type="PANTHER" id="PTHR36978">
    <property type="entry name" value="P-LOOP CONTAINING NUCLEOTIDE TRIPHOSPHATE HYDROLASE"/>
    <property type="match status" value="1"/>
</dbReference>
<name>A0A1X4NLQ2_9RHOB</name>